<proteinExistence type="predicted"/>
<comment type="caution">
    <text evidence="4">The sequence shown here is derived from an EMBL/GenBank/DDBJ whole genome shotgun (WGS) entry which is preliminary data.</text>
</comment>
<keyword evidence="5" id="KW-1185">Reference proteome</keyword>
<feature type="active site" description="Proton acceptor" evidence="2">
    <location>
        <position position="185"/>
    </location>
</feature>
<dbReference type="RefSeq" id="WP_285932859.1">
    <property type="nucleotide sequence ID" value="NZ_JASTZU010000041.1"/>
</dbReference>
<feature type="short sequence motif" description="GXSXG" evidence="2">
    <location>
        <begin position="36"/>
        <end position="40"/>
    </location>
</feature>
<dbReference type="Pfam" id="PF01734">
    <property type="entry name" value="Patatin"/>
    <property type="match status" value="1"/>
</dbReference>
<dbReference type="SUPFAM" id="SSF52151">
    <property type="entry name" value="FabD/lysophospholipase-like"/>
    <property type="match status" value="1"/>
</dbReference>
<keyword evidence="1 2" id="KW-0443">Lipid metabolism</keyword>
<feature type="active site" description="Nucleophile" evidence="2">
    <location>
        <position position="38"/>
    </location>
</feature>
<dbReference type="PROSITE" id="PS51635">
    <property type="entry name" value="PNPLA"/>
    <property type="match status" value="1"/>
</dbReference>
<dbReference type="PANTHER" id="PTHR46394:SF1">
    <property type="entry name" value="PNPLA DOMAIN-CONTAINING PROTEIN"/>
    <property type="match status" value="1"/>
</dbReference>
<dbReference type="InterPro" id="IPR016035">
    <property type="entry name" value="Acyl_Trfase/lysoPLipase"/>
</dbReference>
<keyword evidence="2" id="KW-0378">Hydrolase</keyword>
<comment type="caution">
    <text evidence="2">Lacks conserved residue(s) required for the propagation of feature annotation.</text>
</comment>
<sequence length="295" mass="32899">MKIDGVFSGGGVKAFAFIGALEKLEDEGYTFSRLAGTSAGAIVAGLVAAGYKATEIEDLLTELDLKSFLDTTDIGKYLPFLKWFKLYFTMGLYKGNAFENWLYKVLAQKGVYTFHDLPRGSLKVIVSDLTLGRMVVLPDDLKSLYGINPNSFLISKSIRMSAGIPYFFKPEKITGLSYGKSVIVDGALLSNLPMWVFDKDRSTKKRPIIGMKLSETIGRIPSKKIDNAIDMLQALITTMMKAHDTRYVSKKHINDVLFLPVKDVDTTNFELTQQAKADLIKLGRKHTATFLKKWP</sequence>
<evidence type="ECO:0000256" key="2">
    <source>
        <dbReference type="PROSITE-ProRule" id="PRU01161"/>
    </source>
</evidence>
<dbReference type="Proteomes" id="UP001235343">
    <property type="component" value="Unassembled WGS sequence"/>
</dbReference>
<dbReference type="PANTHER" id="PTHR46394">
    <property type="entry name" value="ANNEXIN"/>
    <property type="match status" value="1"/>
</dbReference>
<accession>A0ABT7L6U0</accession>
<feature type="domain" description="PNPLA" evidence="3">
    <location>
        <begin position="5"/>
        <end position="198"/>
    </location>
</feature>
<dbReference type="EMBL" id="JASTZU010000041">
    <property type="protein sequence ID" value="MDL4841575.1"/>
    <property type="molecule type" value="Genomic_DNA"/>
</dbReference>
<name>A0ABT7L6U0_9BACI</name>
<dbReference type="InterPro" id="IPR002641">
    <property type="entry name" value="PNPLA_dom"/>
</dbReference>
<keyword evidence="2" id="KW-0442">Lipid degradation</keyword>
<dbReference type="InterPro" id="IPR052580">
    <property type="entry name" value="Lipid_Hydrolase"/>
</dbReference>
<feature type="short sequence motif" description="DGA/G" evidence="2">
    <location>
        <begin position="185"/>
        <end position="187"/>
    </location>
</feature>
<evidence type="ECO:0000256" key="1">
    <source>
        <dbReference type="ARBA" id="ARBA00023098"/>
    </source>
</evidence>
<organism evidence="4 5">
    <name type="scientific">Aquibacillus rhizosphaerae</name>
    <dbReference type="NCBI Taxonomy" id="3051431"/>
    <lineage>
        <taxon>Bacteria</taxon>
        <taxon>Bacillati</taxon>
        <taxon>Bacillota</taxon>
        <taxon>Bacilli</taxon>
        <taxon>Bacillales</taxon>
        <taxon>Bacillaceae</taxon>
        <taxon>Aquibacillus</taxon>
    </lineage>
</organism>
<evidence type="ECO:0000313" key="5">
    <source>
        <dbReference type="Proteomes" id="UP001235343"/>
    </source>
</evidence>
<evidence type="ECO:0000313" key="4">
    <source>
        <dbReference type="EMBL" id="MDL4841575.1"/>
    </source>
</evidence>
<evidence type="ECO:0000259" key="3">
    <source>
        <dbReference type="PROSITE" id="PS51635"/>
    </source>
</evidence>
<dbReference type="CDD" id="cd07207">
    <property type="entry name" value="Pat_ExoU_VipD_like"/>
    <property type="match status" value="1"/>
</dbReference>
<dbReference type="Gene3D" id="3.40.1090.10">
    <property type="entry name" value="Cytosolic phospholipase A2 catalytic domain"/>
    <property type="match status" value="2"/>
</dbReference>
<gene>
    <name evidence="4" type="ORF">QQS35_14135</name>
</gene>
<reference evidence="4 5" key="1">
    <citation type="submission" date="2023-06" db="EMBL/GenBank/DDBJ databases">
        <title>Aquibacillus rhizosphaerae LR5S19.</title>
        <authorList>
            <person name="Sun J.-Q."/>
        </authorList>
    </citation>
    <scope>NUCLEOTIDE SEQUENCE [LARGE SCALE GENOMIC DNA]</scope>
    <source>
        <strain evidence="4 5">LR5S19</strain>
    </source>
</reference>
<protein>
    <submittedName>
        <fullName evidence="4">Patatin-like phospholipase family protein</fullName>
    </submittedName>
</protein>